<feature type="transmembrane region" description="Helical" evidence="8">
    <location>
        <begin position="116"/>
        <end position="133"/>
    </location>
</feature>
<proteinExistence type="inferred from homology"/>
<keyword evidence="5 8" id="KW-1133">Transmembrane helix</keyword>
<name>A0A430FR72_9BIFI</name>
<feature type="domain" description="Bacterial sugar transferase" evidence="9">
    <location>
        <begin position="366"/>
        <end position="554"/>
    </location>
</feature>
<keyword evidence="6 8" id="KW-0472">Membrane</keyword>
<evidence type="ECO:0000256" key="4">
    <source>
        <dbReference type="ARBA" id="ARBA00022692"/>
    </source>
</evidence>
<dbReference type="EMBL" id="QXGK01000013">
    <property type="protein sequence ID" value="RSX55326.1"/>
    <property type="molecule type" value="Genomic_DNA"/>
</dbReference>
<feature type="region of interest" description="Disordered" evidence="7">
    <location>
        <begin position="1"/>
        <end position="58"/>
    </location>
</feature>
<evidence type="ECO:0000256" key="6">
    <source>
        <dbReference type="ARBA" id="ARBA00023136"/>
    </source>
</evidence>
<feature type="transmembrane region" description="Helical" evidence="8">
    <location>
        <begin position="368"/>
        <end position="392"/>
    </location>
</feature>
<evidence type="ECO:0000256" key="5">
    <source>
        <dbReference type="ARBA" id="ARBA00022989"/>
    </source>
</evidence>
<comment type="similarity">
    <text evidence="2">Belongs to the bacterial sugar transferase family.</text>
</comment>
<protein>
    <submittedName>
        <fullName evidence="10">Galactosyl transferase</fullName>
    </submittedName>
</protein>
<keyword evidence="3 10" id="KW-0808">Transferase</keyword>
<dbReference type="GO" id="GO:0016780">
    <property type="term" value="F:phosphotransferase activity, for other substituted phosphate groups"/>
    <property type="evidence" value="ECO:0007669"/>
    <property type="project" value="TreeGrafter"/>
</dbReference>
<gene>
    <name evidence="10" type="ORF">D2E24_1341</name>
</gene>
<evidence type="ECO:0000313" key="10">
    <source>
        <dbReference type="EMBL" id="RSX55326.1"/>
    </source>
</evidence>
<evidence type="ECO:0000256" key="7">
    <source>
        <dbReference type="SAM" id="MobiDB-lite"/>
    </source>
</evidence>
<keyword evidence="11" id="KW-1185">Reference proteome</keyword>
<keyword evidence="4 8" id="KW-0812">Transmembrane</keyword>
<dbReference type="Pfam" id="PF02397">
    <property type="entry name" value="Bac_transf"/>
    <property type="match status" value="1"/>
</dbReference>
<feature type="transmembrane region" description="Helical" evidence="8">
    <location>
        <begin position="178"/>
        <end position="198"/>
    </location>
</feature>
<feature type="compositionally biased region" description="Low complexity" evidence="7">
    <location>
        <begin position="40"/>
        <end position="52"/>
    </location>
</feature>
<evidence type="ECO:0000256" key="8">
    <source>
        <dbReference type="SAM" id="Phobius"/>
    </source>
</evidence>
<reference evidence="10 11" key="1">
    <citation type="submission" date="2018-09" db="EMBL/GenBank/DDBJ databases">
        <title>Characterization of the phylogenetic diversity of five novel species belonging to the genus Bifidobacterium.</title>
        <authorList>
            <person name="Lugli G.A."/>
            <person name="Duranti S."/>
            <person name="Milani C."/>
        </authorList>
    </citation>
    <scope>NUCLEOTIDE SEQUENCE [LARGE SCALE GENOMIC DNA]</scope>
    <source>
        <strain evidence="10 11">2033B</strain>
    </source>
</reference>
<accession>A0A430FR72</accession>
<evidence type="ECO:0000256" key="1">
    <source>
        <dbReference type="ARBA" id="ARBA00004141"/>
    </source>
</evidence>
<dbReference type="NCBIfam" id="TIGR03025">
    <property type="entry name" value="EPS_sugtrans"/>
    <property type="match status" value="1"/>
</dbReference>
<dbReference type="InterPro" id="IPR017475">
    <property type="entry name" value="EPS_sugar_tfrase"/>
</dbReference>
<evidence type="ECO:0000259" key="9">
    <source>
        <dbReference type="Pfam" id="PF02397"/>
    </source>
</evidence>
<dbReference type="RefSeq" id="WP_338142207.1">
    <property type="nucleotide sequence ID" value="NZ_QXGK01000013.1"/>
</dbReference>
<dbReference type="InterPro" id="IPR003362">
    <property type="entry name" value="Bact_transf"/>
</dbReference>
<sequence length="560" mass="61834">MTEPNSLASQPTRQPGRAASSQPGKTGKTAKTGRTRKSGKTSGNGRSGRTTGLTPTLRQIDDMRQAQASRVLYWRFFVNLALMLCDMAMFVIGMTVVLTLLGATGTLPSERFSADVNLNAFTVISAIVWVLCLRGAGLYHRHVMGDGYEVNAKLIDGAIRSWICLSALAYVLDLRLTLVGLTLGVAAGLLLTIAERVVSRMVITRHRSRGAYSYATVVVGSPEGIARTLRFLSRKQQLNYRPVAVCPIRLDKRTGLVVADDDADALRRSVLDHWPEMSVIRYGDRELAETFVRRQIQTVMVSDVMTRFSDNFNTFSVRMETLGLEIALIASAADAAGHETQVRSLHGTTILTLRLSQYAPTVAFAKRVFDLVVSALAIVCSLIVTLPVAIAIKLTDGGPVFYTQTRIGRRGRPFQMIKFRSMVTNADELKAKLAAETGQEDRFIFKMKDDPRITKVGKFIRRFSIDELPQFLNVFKGDMSVVGPRPPLPEEYARYNQVYATRMLVKPGITGPWQVSGRSDLSAEESEQLDVAYVQNWSIIGDVILMFRTVGAVLGHKGAY</sequence>
<comment type="caution">
    <text evidence="10">The sequence shown here is derived from an EMBL/GenBank/DDBJ whole genome shotgun (WGS) entry which is preliminary data.</text>
</comment>
<evidence type="ECO:0000256" key="2">
    <source>
        <dbReference type="ARBA" id="ARBA00006464"/>
    </source>
</evidence>
<dbReference type="GO" id="GO:0016020">
    <property type="term" value="C:membrane"/>
    <property type="evidence" value="ECO:0007669"/>
    <property type="project" value="UniProtKB-SubCell"/>
</dbReference>
<dbReference type="Proteomes" id="UP000287470">
    <property type="component" value="Unassembled WGS sequence"/>
</dbReference>
<dbReference type="PANTHER" id="PTHR30576">
    <property type="entry name" value="COLANIC BIOSYNTHESIS UDP-GLUCOSE LIPID CARRIER TRANSFERASE"/>
    <property type="match status" value="1"/>
</dbReference>
<comment type="subcellular location">
    <subcellularLocation>
        <location evidence="1">Membrane</location>
        <topology evidence="1">Multi-pass membrane protein</topology>
    </subcellularLocation>
</comment>
<evidence type="ECO:0000313" key="11">
    <source>
        <dbReference type="Proteomes" id="UP000287470"/>
    </source>
</evidence>
<dbReference type="AlphaFoldDB" id="A0A430FR72"/>
<evidence type="ECO:0000256" key="3">
    <source>
        <dbReference type="ARBA" id="ARBA00022679"/>
    </source>
</evidence>
<organism evidence="10 11">
    <name type="scientific">Bifidobacterium samirii</name>
    <dbReference type="NCBI Taxonomy" id="2306974"/>
    <lineage>
        <taxon>Bacteria</taxon>
        <taxon>Bacillati</taxon>
        <taxon>Actinomycetota</taxon>
        <taxon>Actinomycetes</taxon>
        <taxon>Bifidobacteriales</taxon>
        <taxon>Bifidobacteriaceae</taxon>
        <taxon>Bifidobacterium</taxon>
    </lineage>
</organism>
<feature type="compositionally biased region" description="Polar residues" evidence="7">
    <location>
        <begin position="1"/>
        <end position="23"/>
    </location>
</feature>
<dbReference type="PANTHER" id="PTHR30576:SF0">
    <property type="entry name" value="UNDECAPRENYL-PHOSPHATE N-ACETYLGALACTOSAMINYL 1-PHOSPHATE TRANSFERASE-RELATED"/>
    <property type="match status" value="1"/>
</dbReference>